<evidence type="ECO:0000313" key="2">
    <source>
        <dbReference type="EMBL" id="GAA3396348.1"/>
    </source>
</evidence>
<feature type="transmembrane region" description="Helical" evidence="1">
    <location>
        <begin position="58"/>
        <end position="80"/>
    </location>
</feature>
<keyword evidence="1" id="KW-1133">Transmembrane helix</keyword>
<dbReference type="EMBL" id="BAAAYN010000055">
    <property type="protein sequence ID" value="GAA3396348.1"/>
    <property type="molecule type" value="Genomic_DNA"/>
</dbReference>
<keyword evidence="1" id="KW-0812">Transmembrane</keyword>
<comment type="caution">
    <text evidence="2">The sequence shown here is derived from an EMBL/GenBank/DDBJ whole genome shotgun (WGS) entry which is preliminary data.</text>
</comment>
<proteinExistence type="predicted"/>
<protein>
    <recommendedName>
        <fullName evidence="4">Integral membrane protein</fullName>
    </recommendedName>
</protein>
<feature type="transmembrane region" description="Helical" evidence="1">
    <location>
        <begin position="87"/>
        <end position="105"/>
    </location>
</feature>
<gene>
    <name evidence="2" type="ORF">GCM10020369_72720</name>
</gene>
<feature type="transmembrane region" description="Helical" evidence="1">
    <location>
        <begin position="21"/>
        <end position="46"/>
    </location>
</feature>
<accession>A0ABP6T8X4</accession>
<evidence type="ECO:0000313" key="3">
    <source>
        <dbReference type="Proteomes" id="UP001501676"/>
    </source>
</evidence>
<name>A0ABP6T8X4_9ACTN</name>
<evidence type="ECO:0000256" key="1">
    <source>
        <dbReference type="SAM" id="Phobius"/>
    </source>
</evidence>
<keyword evidence="1" id="KW-0472">Membrane</keyword>
<organism evidence="2 3">
    <name type="scientific">Cryptosporangium minutisporangium</name>
    <dbReference type="NCBI Taxonomy" id="113569"/>
    <lineage>
        <taxon>Bacteria</taxon>
        <taxon>Bacillati</taxon>
        <taxon>Actinomycetota</taxon>
        <taxon>Actinomycetes</taxon>
        <taxon>Cryptosporangiales</taxon>
        <taxon>Cryptosporangiaceae</taxon>
        <taxon>Cryptosporangium</taxon>
    </lineage>
</organism>
<dbReference type="Proteomes" id="UP001501676">
    <property type="component" value="Unassembled WGS sequence"/>
</dbReference>
<reference evidence="3" key="1">
    <citation type="journal article" date="2019" name="Int. J. Syst. Evol. Microbiol.">
        <title>The Global Catalogue of Microorganisms (GCM) 10K type strain sequencing project: providing services to taxonomists for standard genome sequencing and annotation.</title>
        <authorList>
            <consortium name="The Broad Institute Genomics Platform"/>
            <consortium name="The Broad Institute Genome Sequencing Center for Infectious Disease"/>
            <person name="Wu L."/>
            <person name="Ma J."/>
        </authorList>
    </citation>
    <scope>NUCLEOTIDE SEQUENCE [LARGE SCALE GENOMIC DNA]</scope>
    <source>
        <strain evidence="3">JCM 9458</strain>
    </source>
</reference>
<evidence type="ECO:0008006" key="4">
    <source>
        <dbReference type="Google" id="ProtNLM"/>
    </source>
</evidence>
<sequence length="140" mass="14816">MTEASIRSDSEPTHPARPRKATTAAVLLIVFGGLGLLFALLVMSFVNDSADHGQSMAGIAYVLVYAQFALSGTQIVSGVFVWQGRDWARVLAIALCSLNIVGAAVTLISGAVFQALLAVALNVALIRALNDDDVRAWCDR</sequence>
<dbReference type="RefSeq" id="WP_345732835.1">
    <property type="nucleotide sequence ID" value="NZ_BAAAYN010000055.1"/>
</dbReference>
<keyword evidence="3" id="KW-1185">Reference proteome</keyword>